<gene>
    <name evidence="1" type="ORF">NEF87_003721</name>
</gene>
<evidence type="ECO:0008006" key="3">
    <source>
        <dbReference type="Google" id="ProtNLM"/>
    </source>
</evidence>
<dbReference type="InterPro" id="IPR016181">
    <property type="entry name" value="Acyl_CoA_acyltransferase"/>
</dbReference>
<name>A0ABY6HVL1_9ARCH</name>
<dbReference type="SUPFAM" id="SSF55729">
    <property type="entry name" value="Acyl-CoA N-acyltransferases (Nat)"/>
    <property type="match status" value="1"/>
</dbReference>
<sequence>MEIKLVRYNPRQDKADLEALIADFQYRLDQLGEKVDLDKFSKEIDQRSKSLINRNSIVLAKDGNSLVGAGFFTIWTDFLGNQHCLIHDVVTRKENAFKNGIEEMILRELFNYLKKTMKIDKIGLWALKRDSNFQSVLMKLKIKKNTELDYYEHYL</sequence>
<reference evidence="1" key="1">
    <citation type="submission" date="2022-09" db="EMBL/GenBank/DDBJ databases">
        <title>Actin cytoskeleton and complex cell architecture in an #Asgard archaeon.</title>
        <authorList>
            <person name="Ponce Toledo R.I."/>
            <person name="Schleper C."/>
            <person name="Rodrigues Oliveira T."/>
            <person name="Wollweber F."/>
            <person name="Xu J."/>
            <person name="Rittmann S."/>
            <person name="Klingl A."/>
            <person name="Pilhofer M."/>
        </authorList>
    </citation>
    <scope>NUCLEOTIDE SEQUENCE</scope>
    <source>
        <strain evidence="1">B-35</strain>
    </source>
</reference>
<evidence type="ECO:0000313" key="1">
    <source>
        <dbReference type="EMBL" id="UYP47436.1"/>
    </source>
</evidence>
<evidence type="ECO:0000313" key="2">
    <source>
        <dbReference type="Proteomes" id="UP001208689"/>
    </source>
</evidence>
<dbReference type="EMBL" id="CP104013">
    <property type="protein sequence ID" value="UYP47436.1"/>
    <property type="molecule type" value="Genomic_DNA"/>
</dbReference>
<organism evidence="1 2">
    <name type="scientific">Candidatus Lokiarchaeum ossiferum</name>
    <dbReference type="NCBI Taxonomy" id="2951803"/>
    <lineage>
        <taxon>Archaea</taxon>
        <taxon>Promethearchaeati</taxon>
        <taxon>Promethearchaeota</taxon>
        <taxon>Promethearchaeia</taxon>
        <taxon>Promethearchaeales</taxon>
        <taxon>Promethearchaeaceae</taxon>
        <taxon>Candidatus Lokiarchaeum</taxon>
    </lineage>
</organism>
<proteinExistence type="predicted"/>
<protein>
    <recommendedName>
        <fullName evidence="3">N-acetyltransferase domain-containing protein</fullName>
    </recommendedName>
</protein>
<accession>A0ABY6HVL1</accession>
<keyword evidence="2" id="KW-1185">Reference proteome</keyword>
<dbReference type="Gene3D" id="3.40.630.30">
    <property type="match status" value="1"/>
</dbReference>
<dbReference type="Proteomes" id="UP001208689">
    <property type="component" value="Chromosome"/>
</dbReference>